<reference evidence="1 2" key="1">
    <citation type="submission" date="2016-01" db="EMBL/GenBank/DDBJ databases">
        <title>The new phylogeny of the genus Mycobacterium.</title>
        <authorList>
            <person name="Tarcisio F."/>
            <person name="Conor M."/>
            <person name="Antonella G."/>
            <person name="Elisabetta G."/>
            <person name="Giulia F.S."/>
            <person name="Sara T."/>
            <person name="Anna F."/>
            <person name="Clotilde B."/>
            <person name="Roberto B."/>
            <person name="Veronica D.S."/>
            <person name="Fabio R."/>
            <person name="Monica P."/>
            <person name="Olivier J."/>
            <person name="Enrico T."/>
            <person name="Nicola S."/>
        </authorList>
    </citation>
    <scope>NUCLEOTIDE SEQUENCE [LARGE SCALE GENOMIC DNA]</scope>
    <source>
        <strain evidence="1 2">DSM 44616</strain>
    </source>
</reference>
<dbReference type="InterPro" id="IPR032710">
    <property type="entry name" value="NTF2-like_dom_sf"/>
</dbReference>
<evidence type="ECO:0000313" key="1">
    <source>
        <dbReference type="EMBL" id="ORW72640.1"/>
    </source>
</evidence>
<keyword evidence="2" id="KW-1185">Reference proteome</keyword>
<comment type="caution">
    <text evidence="1">The sequence shown here is derived from an EMBL/GenBank/DDBJ whole genome shotgun (WGS) entry which is preliminary data.</text>
</comment>
<evidence type="ECO:0008006" key="3">
    <source>
        <dbReference type="Google" id="ProtNLM"/>
    </source>
</evidence>
<dbReference type="Proteomes" id="UP000193387">
    <property type="component" value="Unassembled WGS sequence"/>
</dbReference>
<organism evidence="1 2">
    <name type="scientific">Mycobacterium saskatchewanense</name>
    <dbReference type="NCBI Taxonomy" id="220927"/>
    <lineage>
        <taxon>Bacteria</taxon>
        <taxon>Bacillati</taxon>
        <taxon>Actinomycetota</taxon>
        <taxon>Actinomycetes</taxon>
        <taxon>Mycobacteriales</taxon>
        <taxon>Mycobacteriaceae</taxon>
        <taxon>Mycobacterium</taxon>
        <taxon>Mycobacterium simiae complex</taxon>
    </lineage>
</organism>
<dbReference type="AlphaFoldDB" id="A0AAJ3NRQ2"/>
<gene>
    <name evidence="1" type="ORF">AWC23_09310</name>
</gene>
<dbReference type="SUPFAM" id="SSF54427">
    <property type="entry name" value="NTF2-like"/>
    <property type="match status" value="1"/>
</dbReference>
<protein>
    <recommendedName>
        <fullName evidence="3">SnoaL-like domain-containing protein</fullName>
    </recommendedName>
</protein>
<proteinExistence type="predicted"/>
<dbReference type="EMBL" id="LQPR01000022">
    <property type="protein sequence ID" value="ORW72640.1"/>
    <property type="molecule type" value="Genomic_DNA"/>
</dbReference>
<sequence length="212" mass="24362">MSDSFTRTEIKAFWDEWLEMNREAERSGDWGKLADCYLENATYGWMFTPDEHFMAMGRDEIRRWAMGTEMAGLEGWHYDYMATVLDEENAMIVGFWKQRSGLLDGEGREYEIRGIGGSWFGVARDDTDGKIRFAWQRDWFDLGSTAHTFVEIAKSGNAPQAFLDRISIPGMEMPGHYRYADLPATLWPPHVEQGHYVSQNPIGVSQNPIGRS</sequence>
<evidence type="ECO:0000313" key="2">
    <source>
        <dbReference type="Proteomes" id="UP000193387"/>
    </source>
</evidence>
<name>A0AAJ3NRQ2_9MYCO</name>
<accession>A0AAJ3NRQ2</accession>
<dbReference type="RefSeq" id="WP_180150419.1">
    <property type="nucleotide sequence ID" value="NZ_AP022573.1"/>
</dbReference>